<evidence type="ECO:0000256" key="4">
    <source>
        <dbReference type="ARBA" id="ARBA00022989"/>
    </source>
</evidence>
<dbReference type="HOGENOM" id="CLU_008710_0_0_7"/>
<feature type="transmembrane region" description="Helical" evidence="6">
    <location>
        <begin position="844"/>
        <end position="865"/>
    </location>
</feature>
<evidence type="ECO:0000256" key="6">
    <source>
        <dbReference type="SAM" id="Phobius"/>
    </source>
</evidence>
<dbReference type="InterPro" id="IPR002541">
    <property type="entry name" value="Cyt_c_assembly"/>
</dbReference>
<feature type="transmembrane region" description="Helical" evidence="6">
    <location>
        <begin position="44"/>
        <end position="63"/>
    </location>
</feature>
<evidence type="ECO:0000256" key="3">
    <source>
        <dbReference type="ARBA" id="ARBA00022748"/>
    </source>
</evidence>
<organism evidence="9 10">
    <name type="scientific">Campylobacter concisus (strain 13826)</name>
    <dbReference type="NCBI Taxonomy" id="360104"/>
    <lineage>
        <taxon>Bacteria</taxon>
        <taxon>Pseudomonadati</taxon>
        <taxon>Campylobacterota</taxon>
        <taxon>Epsilonproteobacteria</taxon>
        <taxon>Campylobacterales</taxon>
        <taxon>Campylobacteraceae</taxon>
        <taxon>Campylobacter</taxon>
    </lineage>
</organism>
<dbReference type="InterPro" id="IPR045062">
    <property type="entry name" value="Cyt_c_biogenesis_CcsA/CcmC"/>
</dbReference>
<feature type="transmembrane region" description="Helical" evidence="6">
    <location>
        <begin position="747"/>
        <end position="768"/>
    </location>
</feature>
<dbReference type="AlphaFoldDB" id="A7ZGC6"/>
<accession>A7ZGC6</accession>
<dbReference type="KEGG" id="cco:CCC13826_1875"/>
<feature type="transmembrane region" description="Helical" evidence="6">
    <location>
        <begin position="700"/>
        <end position="726"/>
    </location>
</feature>
<dbReference type="Pfam" id="PF05140">
    <property type="entry name" value="ResB"/>
    <property type="match status" value="1"/>
</dbReference>
<protein>
    <submittedName>
        <fullName evidence="9">Cytochrome c biogenesis protein</fullName>
    </submittedName>
</protein>
<dbReference type="GO" id="GO:0017004">
    <property type="term" value="P:cytochrome complex assembly"/>
    <property type="evidence" value="ECO:0007669"/>
    <property type="project" value="UniProtKB-KW"/>
</dbReference>
<feature type="transmembrane region" description="Helical" evidence="6">
    <location>
        <begin position="783"/>
        <end position="801"/>
    </location>
</feature>
<keyword evidence="2 6" id="KW-0812">Transmembrane</keyword>
<dbReference type="GO" id="GO:0020037">
    <property type="term" value="F:heme binding"/>
    <property type="evidence" value="ECO:0007669"/>
    <property type="project" value="InterPro"/>
</dbReference>
<evidence type="ECO:0000256" key="2">
    <source>
        <dbReference type="ARBA" id="ARBA00022692"/>
    </source>
</evidence>
<feature type="transmembrane region" description="Helical" evidence="6">
    <location>
        <begin position="573"/>
        <end position="595"/>
    </location>
</feature>
<proteinExistence type="predicted"/>
<evidence type="ECO:0000256" key="5">
    <source>
        <dbReference type="ARBA" id="ARBA00023136"/>
    </source>
</evidence>
<sequence length="873" mass="97265">MMKILNIYRLSLILLFILAFGAGVATFLENFYDTQTARVLVYEALWYECVMAACVICLAISIVKTKMYKKFGAFLIHLAFILIFIGAALTRYFGEEGVMHLRVGESGNYMQSTKPYLRVQISNESFEYPLKLSLLGKNDFGFKKDINGKEFIIKIVGYKKDEKNAPATLSIEAGFANEKSKSAKLKGGAGYDLEPSILSFDGQEAKFYFSSDAINLPFTLRLDKFILERYAGLNSPSSYTSKVSIADVEHEISLNHPLSIMGYKIFQSSYDADELGSAFEISFDPGKVPTYIGYFLLCLGFVGNLFSKKSRFFRLCNFIKGAQFAFLALILLNATPNFASDEAVNFKAHADKFAKILVQTDSRIAPAGSYTRAVLSKISTKTTLFGLSSDELMLSFAISPQEWMDKRMVKITSERVGELLGVSEKFASFNDVFNENGEYKLAKFVEAANEKSASKRDKFDSDVIKFDERLNVLYLALKGEILKFIPAKDGDAITWLGVNEAFSKDKISNEFKSVLGAYIENLSLCVKSGECAGADRSLEQISSYQRSTLGSLAPSEAKASIEVLYNQMEIFKFLIYFYMILALASLTLGFYRLFFGRKFRFERALSLAFFTAFIVHALNLALRAYISGHAPWSDAYESLVYISLISVLAGVLFFKHQSFALGAASLFASVSLLVAHLNFINPQITNLVPVLKSFWLSVHVSVITASYGFLGFGFVLGLVGLILMALKNDKNEQKLSEQIRYLAATDELSLIIGLSLLTIGNFLGGVWANESWGRYWGWDSKESWSYITIIVYAIVLHLRFIPKLRGVFAFLTASVLSFASVLFTYFGVNFYLSGLHSYANGESFGVSGLIYLILAALALLIALAYRGRDIKVV</sequence>
<evidence type="ECO:0000313" key="10">
    <source>
        <dbReference type="Proteomes" id="UP000001121"/>
    </source>
</evidence>
<feature type="transmembrane region" description="Helical" evidence="6">
    <location>
        <begin position="75"/>
        <end position="94"/>
    </location>
</feature>
<keyword evidence="3" id="KW-0201">Cytochrome c-type biogenesis</keyword>
<feature type="domain" description="Cytochrome c assembly protein" evidence="7">
    <location>
        <begin position="632"/>
        <end position="836"/>
    </location>
</feature>
<reference evidence="10" key="1">
    <citation type="submission" date="2007-10" db="EMBL/GenBank/DDBJ databases">
        <title>Genome sequence of Campylobacter concisus 13826 isolated from human feces.</title>
        <authorList>
            <person name="Fouts D.E."/>
            <person name="Mongodin E.F."/>
            <person name="Puiu D."/>
            <person name="Sebastian Y."/>
            <person name="Miller W.G."/>
            <person name="Mandrell R.E."/>
            <person name="On S."/>
            <person name="Nelson K.E."/>
        </authorList>
    </citation>
    <scope>NUCLEOTIDE SEQUENCE [LARGE SCALE GENOMIC DNA]</scope>
    <source>
        <strain evidence="10">13826</strain>
    </source>
</reference>
<evidence type="ECO:0000259" key="8">
    <source>
        <dbReference type="Pfam" id="PF05140"/>
    </source>
</evidence>
<dbReference type="PANTHER" id="PTHR30071:SF1">
    <property type="entry name" value="CYTOCHROME B_B6 PROTEIN-RELATED"/>
    <property type="match status" value="1"/>
</dbReference>
<feature type="transmembrane region" description="Helical" evidence="6">
    <location>
        <begin position="638"/>
        <end position="654"/>
    </location>
</feature>
<evidence type="ECO:0000259" key="7">
    <source>
        <dbReference type="Pfam" id="PF01578"/>
    </source>
</evidence>
<dbReference type="GO" id="GO:0005886">
    <property type="term" value="C:plasma membrane"/>
    <property type="evidence" value="ECO:0007669"/>
    <property type="project" value="TreeGrafter"/>
</dbReference>
<gene>
    <name evidence="9" type="ORF">CCC13826_1875</name>
</gene>
<dbReference type="PANTHER" id="PTHR30071">
    <property type="entry name" value="HEME EXPORTER PROTEIN C"/>
    <property type="match status" value="1"/>
</dbReference>
<dbReference type="InterPro" id="IPR007816">
    <property type="entry name" value="ResB-like_domain"/>
</dbReference>
<dbReference type="eggNOG" id="COG0755">
    <property type="taxonomic scope" value="Bacteria"/>
</dbReference>
<keyword evidence="5 6" id="KW-0472">Membrane</keyword>
<evidence type="ECO:0000313" key="9">
    <source>
        <dbReference type="EMBL" id="EAT99176.1"/>
    </source>
</evidence>
<evidence type="ECO:0000256" key="1">
    <source>
        <dbReference type="ARBA" id="ARBA00004141"/>
    </source>
</evidence>
<dbReference type="EMBL" id="CP000792">
    <property type="protein sequence ID" value="EAT99176.1"/>
    <property type="molecule type" value="Genomic_DNA"/>
</dbReference>
<feature type="transmembrane region" description="Helical" evidence="6">
    <location>
        <begin position="607"/>
        <end position="626"/>
    </location>
</feature>
<comment type="subcellular location">
    <subcellularLocation>
        <location evidence="1">Membrane</location>
        <topology evidence="1">Multi-pass membrane protein</topology>
    </subcellularLocation>
</comment>
<dbReference type="Proteomes" id="UP000001121">
    <property type="component" value="Chromosome"/>
</dbReference>
<feature type="domain" description="ResB-like" evidence="8">
    <location>
        <begin position="213"/>
        <end position="273"/>
    </location>
</feature>
<name>A7ZGC6_CAMC1</name>
<dbReference type="eggNOG" id="COG1333">
    <property type="taxonomic scope" value="Bacteria"/>
</dbReference>
<dbReference type="STRING" id="360104.CCC13826_1875"/>
<feature type="transmembrane region" description="Helical" evidence="6">
    <location>
        <begin position="661"/>
        <end position="680"/>
    </location>
</feature>
<keyword evidence="4 6" id="KW-1133">Transmembrane helix</keyword>
<feature type="transmembrane region" description="Helical" evidence="6">
    <location>
        <begin position="808"/>
        <end position="832"/>
    </location>
</feature>
<dbReference type="Pfam" id="PF01578">
    <property type="entry name" value="Cytochrom_C_asm"/>
    <property type="match status" value="1"/>
</dbReference>